<dbReference type="AlphaFoldDB" id="A0A927GFB5"/>
<proteinExistence type="predicted"/>
<comment type="caution">
    <text evidence="2">The sequence shown here is derived from an EMBL/GenBank/DDBJ whole genome shotgun (WGS) entry which is preliminary data.</text>
</comment>
<dbReference type="RefSeq" id="WP_191041059.1">
    <property type="nucleotide sequence ID" value="NZ_JACXAA010000008.1"/>
</dbReference>
<evidence type="ECO:0000256" key="1">
    <source>
        <dbReference type="SAM" id="SignalP"/>
    </source>
</evidence>
<evidence type="ECO:0000313" key="2">
    <source>
        <dbReference type="EMBL" id="MBD2755440.1"/>
    </source>
</evidence>
<keyword evidence="1" id="KW-0732">Signal</keyword>
<evidence type="ECO:0000313" key="3">
    <source>
        <dbReference type="Proteomes" id="UP000653797"/>
    </source>
</evidence>
<gene>
    <name evidence="2" type="ORF">IC230_21235</name>
</gene>
<organism evidence="2 3">
    <name type="scientific">Spirosoma validum</name>
    <dbReference type="NCBI Taxonomy" id="2771355"/>
    <lineage>
        <taxon>Bacteria</taxon>
        <taxon>Pseudomonadati</taxon>
        <taxon>Bacteroidota</taxon>
        <taxon>Cytophagia</taxon>
        <taxon>Cytophagales</taxon>
        <taxon>Cytophagaceae</taxon>
        <taxon>Spirosoma</taxon>
    </lineage>
</organism>
<keyword evidence="3" id="KW-1185">Reference proteome</keyword>
<accession>A0A927GFB5</accession>
<name>A0A927GFB5_9BACT</name>
<feature type="signal peptide" evidence="1">
    <location>
        <begin position="1"/>
        <end position="23"/>
    </location>
</feature>
<reference evidence="2" key="1">
    <citation type="submission" date="2020-09" db="EMBL/GenBank/DDBJ databases">
        <authorList>
            <person name="Kim M.K."/>
        </authorList>
    </citation>
    <scope>NUCLEOTIDE SEQUENCE</scope>
    <source>
        <strain evidence="2">BT704</strain>
    </source>
</reference>
<evidence type="ECO:0008006" key="4">
    <source>
        <dbReference type="Google" id="ProtNLM"/>
    </source>
</evidence>
<dbReference type="EMBL" id="JACXAA010000008">
    <property type="protein sequence ID" value="MBD2755440.1"/>
    <property type="molecule type" value="Genomic_DNA"/>
</dbReference>
<sequence>MVKKLFTILAWPLLNACSPPVSIAPALSIAGTYKFTQYSTISKSDRAPLGLVTITMVDDQHVDLIAKGTSYKSKIAYSYRNVAVVKTDRNYLGEDTFSLRYKKNQIGIINSDEQGHYVSLTPKPYVTLVAEIPPAEDY</sequence>
<protein>
    <recommendedName>
        <fullName evidence="4">Lipoprotein</fullName>
    </recommendedName>
</protein>
<dbReference type="Proteomes" id="UP000653797">
    <property type="component" value="Unassembled WGS sequence"/>
</dbReference>
<feature type="chain" id="PRO_5037065570" description="Lipoprotein" evidence="1">
    <location>
        <begin position="24"/>
        <end position="138"/>
    </location>
</feature>